<protein>
    <recommendedName>
        <fullName evidence="4">PEP-CTERM sorting domain-containing protein</fullName>
    </recommendedName>
</protein>
<feature type="signal peptide" evidence="1">
    <location>
        <begin position="1"/>
        <end position="25"/>
    </location>
</feature>
<feature type="chain" id="PRO_5037474717" description="PEP-CTERM sorting domain-containing protein" evidence="1">
    <location>
        <begin position="26"/>
        <end position="204"/>
    </location>
</feature>
<evidence type="ECO:0000313" key="2">
    <source>
        <dbReference type="EMBL" id="MBT2989418.1"/>
    </source>
</evidence>
<keyword evidence="1" id="KW-0732">Signal</keyword>
<evidence type="ECO:0008006" key="4">
    <source>
        <dbReference type="Google" id="ProtNLM"/>
    </source>
</evidence>
<dbReference type="EMBL" id="JAHHGM010000008">
    <property type="protein sequence ID" value="MBT2989418.1"/>
    <property type="molecule type" value="Genomic_DNA"/>
</dbReference>
<sequence length="204" mass="21313">MNKKCHSELFAASVLFVGLISTAEAATIIQNSGQFDLAIAAYDPIGQSFIAEDLRLGSIAFAFSDMNPTLANLPVTMTLYEGAGFGGNVVNSVAQTLPAVLPGTYDTPQFIDFNFSGTDLTIGDTYTATVTTGSSYKVGVVYNGLSDAYLGGQLFHSSASPLSSCPSGCDLNFRVTPSPVPVPGAALLFSSALIGLWRFGKKKS</sequence>
<dbReference type="AlphaFoldDB" id="A0A944QSZ3"/>
<reference evidence="2 3" key="1">
    <citation type="submission" date="2021-05" db="EMBL/GenBank/DDBJ databases">
        <title>Genetic and Functional Diversity in Clade A Lucinid endosymbionts from the Bahamas.</title>
        <authorList>
            <person name="Giani N.M."/>
            <person name="Engel A.S."/>
            <person name="Campbell B.J."/>
        </authorList>
    </citation>
    <scope>NUCLEOTIDE SEQUENCE [LARGE SCALE GENOMIC DNA]</scope>
    <source>
        <strain evidence="2">LUC16012Gg_MoonRockCtena</strain>
    </source>
</reference>
<gene>
    <name evidence="2" type="ORF">KME65_10690</name>
</gene>
<accession>A0A944QSZ3</accession>
<organism evidence="2 3">
    <name type="scientific">Candidatus Thiodiazotropha taylori</name>
    <dbReference type="NCBI Taxonomy" id="2792791"/>
    <lineage>
        <taxon>Bacteria</taxon>
        <taxon>Pseudomonadati</taxon>
        <taxon>Pseudomonadota</taxon>
        <taxon>Gammaproteobacteria</taxon>
        <taxon>Chromatiales</taxon>
        <taxon>Sedimenticolaceae</taxon>
        <taxon>Candidatus Thiodiazotropha</taxon>
    </lineage>
</organism>
<comment type="caution">
    <text evidence="2">The sequence shown here is derived from an EMBL/GenBank/DDBJ whole genome shotgun (WGS) entry which is preliminary data.</text>
</comment>
<name>A0A944QSZ3_9GAMM</name>
<evidence type="ECO:0000313" key="3">
    <source>
        <dbReference type="Proteomes" id="UP000770889"/>
    </source>
</evidence>
<dbReference type="Proteomes" id="UP000770889">
    <property type="component" value="Unassembled WGS sequence"/>
</dbReference>
<proteinExistence type="predicted"/>
<evidence type="ECO:0000256" key="1">
    <source>
        <dbReference type="SAM" id="SignalP"/>
    </source>
</evidence>